<evidence type="ECO:0000313" key="2">
    <source>
        <dbReference type="EMBL" id="ACQ80579.1"/>
    </source>
</evidence>
<organism evidence="2 3">
    <name type="scientific">Beutenbergia cavernae (strain ATCC BAA-8 / DSM 12333 / CCUG 43141 / JCM 11478 / NBRC 16432 / NCIMB 13614 / HKI 0122)</name>
    <dbReference type="NCBI Taxonomy" id="471853"/>
    <lineage>
        <taxon>Bacteria</taxon>
        <taxon>Bacillati</taxon>
        <taxon>Actinomycetota</taxon>
        <taxon>Actinomycetes</taxon>
        <taxon>Micrococcales</taxon>
        <taxon>Beutenbergiaceae</taxon>
        <taxon>Beutenbergia</taxon>
    </lineage>
</organism>
<dbReference type="OrthoDB" id="9798201at2"/>
<dbReference type="InterPro" id="IPR037523">
    <property type="entry name" value="VOC_core"/>
</dbReference>
<dbReference type="EMBL" id="CP001618">
    <property type="protein sequence ID" value="ACQ80579.1"/>
    <property type="molecule type" value="Genomic_DNA"/>
</dbReference>
<dbReference type="STRING" id="471853.Bcav_2328"/>
<sequence>MKLTSSYPVLMSADVPAAATFFRDTFGFTDRFTSDWYVSLAHGSFELAVLDHRHATIPEGYRDAPAAGVLLNLEVEDVDALYAELAGREGIDVVLPLRSEDFGQRHFIVAGPDRVLVDVITPIPFAGEFAEAPA</sequence>
<evidence type="ECO:0000313" key="3">
    <source>
        <dbReference type="Proteomes" id="UP000007962"/>
    </source>
</evidence>
<dbReference type="InterPro" id="IPR004360">
    <property type="entry name" value="Glyas_Fos-R_dOase_dom"/>
</dbReference>
<dbReference type="eggNOG" id="COG0346">
    <property type="taxonomic scope" value="Bacteria"/>
</dbReference>
<dbReference type="Pfam" id="PF00903">
    <property type="entry name" value="Glyoxalase"/>
    <property type="match status" value="1"/>
</dbReference>
<dbReference type="HOGENOM" id="CLU_046006_13_1_11"/>
<keyword evidence="3" id="KW-1185">Reference proteome</keyword>
<keyword evidence="2" id="KW-0223">Dioxygenase</keyword>
<name>C5BVX8_BEUC1</name>
<proteinExistence type="predicted"/>
<evidence type="ECO:0000259" key="1">
    <source>
        <dbReference type="PROSITE" id="PS51819"/>
    </source>
</evidence>
<dbReference type="Proteomes" id="UP000007962">
    <property type="component" value="Chromosome"/>
</dbReference>
<accession>C5BVX8</accession>
<dbReference type="RefSeq" id="WP_015882819.1">
    <property type="nucleotide sequence ID" value="NC_012669.1"/>
</dbReference>
<dbReference type="Gene3D" id="3.30.720.120">
    <property type="match status" value="1"/>
</dbReference>
<dbReference type="InterPro" id="IPR029068">
    <property type="entry name" value="Glyas_Bleomycin-R_OHBP_Dase"/>
</dbReference>
<keyword evidence="2" id="KW-0560">Oxidoreductase</keyword>
<dbReference type="SUPFAM" id="SSF54593">
    <property type="entry name" value="Glyoxalase/Bleomycin resistance protein/Dihydroxybiphenyl dioxygenase"/>
    <property type="match status" value="1"/>
</dbReference>
<dbReference type="Gene3D" id="3.30.720.110">
    <property type="match status" value="1"/>
</dbReference>
<dbReference type="AlphaFoldDB" id="C5BVX8"/>
<reference evidence="2 3" key="1">
    <citation type="journal article" date="2009" name="Stand. Genomic Sci.">
        <title>Complete genome sequence of Beutenbergia cavernae type strain (HKI 0122).</title>
        <authorList>
            <person name="Land M."/>
            <person name="Pukall R."/>
            <person name="Abt B."/>
            <person name="Goker M."/>
            <person name="Rohde M."/>
            <person name="Glavina Del Rio T."/>
            <person name="Tice H."/>
            <person name="Copeland A."/>
            <person name="Cheng J.F."/>
            <person name="Lucas S."/>
            <person name="Chen F."/>
            <person name="Nolan M."/>
            <person name="Bruce D."/>
            <person name="Goodwin L."/>
            <person name="Pitluck S."/>
            <person name="Ivanova N."/>
            <person name="Mavromatis K."/>
            <person name="Ovchinnikova G."/>
            <person name="Pati A."/>
            <person name="Chen A."/>
            <person name="Palaniappan K."/>
            <person name="Hauser L."/>
            <person name="Chang Y.J."/>
            <person name="Jefferies C.C."/>
            <person name="Saunders E."/>
            <person name="Brettin T."/>
            <person name="Detter J.C."/>
            <person name="Han C."/>
            <person name="Chain P."/>
            <person name="Bristow J."/>
            <person name="Eisen J.A."/>
            <person name="Markowitz V."/>
            <person name="Hugenholtz P."/>
            <person name="Kyrpides N.C."/>
            <person name="Klenk H.P."/>
            <person name="Lapidus A."/>
        </authorList>
    </citation>
    <scope>NUCLEOTIDE SEQUENCE [LARGE SCALE GENOMIC DNA]</scope>
    <source>
        <strain evidence="3">ATCC BAA-8 / DSM 12333 / NBRC 16432</strain>
    </source>
</reference>
<protein>
    <submittedName>
        <fullName evidence="2">Glyoxalase/bleomycin resistance protein/dioxygenase</fullName>
    </submittedName>
</protein>
<gene>
    <name evidence="2" type="ordered locus">Bcav_2328</name>
</gene>
<dbReference type="PROSITE" id="PS51819">
    <property type="entry name" value="VOC"/>
    <property type="match status" value="1"/>
</dbReference>
<dbReference type="KEGG" id="bcv:Bcav_2328"/>
<feature type="domain" description="VOC" evidence="1">
    <location>
        <begin position="4"/>
        <end position="122"/>
    </location>
</feature>
<dbReference type="GO" id="GO:0051213">
    <property type="term" value="F:dioxygenase activity"/>
    <property type="evidence" value="ECO:0007669"/>
    <property type="project" value="UniProtKB-KW"/>
</dbReference>